<accession>A0A6F8YPL7</accession>
<feature type="region of interest" description="Disordered" evidence="1">
    <location>
        <begin position="71"/>
        <end position="206"/>
    </location>
</feature>
<feature type="compositionally biased region" description="Gly residues" evidence="1">
    <location>
        <begin position="115"/>
        <end position="146"/>
    </location>
</feature>
<dbReference type="Proteomes" id="UP000503011">
    <property type="component" value="Chromosome"/>
</dbReference>
<protein>
    <submittedName>
        <fullName evidence="2">Uncharacterized protein</fullName>
    </submittedName>
</protein>
<dbReference type="KEGG" id="psuu:Psuf_052240"/>
<sequence length="206" mass="21294">MHERAQAFLRILRTNQAIADPVPGGVDPAQSKNTSFAKWIADRPQQWAEYQRWLADQGRTFADEVRDHGLSRADFPIDPKLVPADPTVPEKGKLDERTLHLLRSLPPPGPDLAGGPAGGGTGGPGTPTSGSGVGPRGPGLDGGTGLPGRDADQPGLRGPDPDRGPVDGGADRSGGAGQGPADRGGAAGDRDRAAQEYARKWGPTAP</sequence>
<feature type="compositionally biased region" description="Basic and acidic residues" evidence="1">
    <location>
        <begin position="188"/>
        <end position="199"/>
    </location>
</feature>
<proteinExistence type="predicted"/>
<dbReference type="AlphaFoldDB" id="A0A6F8YPL7"/>
<evidence type="ECO:0000313" key="2">
    <source>
        <dbReference type="EMBL" id="BCB87911.1"/>
    </source>
</evidence>
<evidence type="ECO:0000313" key="3">
    <source>
        <dbReference type="Proteomes" id="UP000503011"/>
    </source>
</evidence>
<evidence type="ECO:0000256" key="1">
    <source>
        <dbReference type="SAM" id="MobiDB-lite"/>
    </source>
</evidence>
<name>A0A6F8YPL7_9ACTN</name>
<keyword evidence="3" id="KW-1185">Reference proteome</keyword>
<dbReference type="EMBL" id="AP022871">
    <property type="protein sequence ID" value="BCB87911.1"/>
    <property type="molecule type" value="Genomic_DNA"/>
</dbReference>
<organism evidence="2 3">
    <name type="scientific">Phytohabitans suffuscus</name>
    <dbReference type="NCBI Taxonomy" id="624315"/>
    <lineage>
        <taxon>Bacteria</taxon>
        <taxon>Bacillati</taxon>
        <taxon>Actinomycetota</taxon>
        <taxon>Actinomycetes</taxon>
        <taxon>Micromonosporales</taxon>
        <taxon>Micromonosporaceae</taxon>
    </lineage>
</organism>
<reference evidence="2 3" key="2">
    <citation type="submission" date="2020-03" db="EMBL/GenBank/DDBJ databases">
        <authorList>
            <person name="Ichikawa N."/>
            <person name="Kimura A."/>
            <person name="Kitahashi Y."/>
            <person name="Uohara A."/>
        </authorList>
    </citation>
    <scope>NUCLEOTIDE SEQUENCE [LARGE SCALE GENOMIC DNA]</scope>
    <source>
        <strain evidence="2 3">NBRC 105367</strain>
    </source>
</reference>
<gene>
    <name evidence="2" type="ORF">Psuf_052240</name>
</gene>
<feature type="compositionally biased region" description="Basic and acidic residues" evidence="1">
    <location>
        <begin position="88"/>
        <end position="99"/>
    </location>
</feature>
<reference evidence="2 3" key="1">
    <citation type="submission" date="2020-03" db="EMBL/GenBank/DDBJ databases">
        <title>Whole genome shotgun sequence of Phytohabitans suffuscus NBRC 105367.</title>
        <authorList>
            <person name="Komaki H."/>
            <person name="Tamura T."/>
        </authorList>
    </citation>
    <scope>NUCLEOTIDE SEQUENCE [LARGE SCALE GENOMIC DNA]</scope>
    <source>
        <strain evidence="2 3">NBRC 105367</strain>
    </source>
</reference>